<protein>
    <recommendedName>
        <fullName evidence="7">Putative 4-hydroxy-4-methyl-2-oxoglutarate aldolase</fullName>
        <ecNumber evidence="6">4.1.1.112</ecNumber>
        <ecNumber evidence="5">4.1.3.17</ecNumber>
    </recommendedName>
    <alternativeName>
        <fullName evidence="11">Oxaloacetate decarboxylase</fullName>
    </alternativeName>
    <alternativeName>
        <fullName evidence="9">Regulator of ribonuclease activity homolog</fullName>
    </alternativeName>
    <alternativeName>
        <fullName evidence="10">RraA-like protein</fullName>
    </alternativeName>
</protein>
<evidence type="ECO:0000256" key="2">
    <source>
        <dbReference type="ARBA" id="ARBA00001968"/>
    </source>
</evidence>
<evidence type="ECO:0000256" key="5">
    <source>
        <dbReference type="ARBA" id="ARBA00012213"/>
    </source>
</evidence>
<comment type="subunit">
    <text evidence="4">Homotrimer.</text>
</comment>
<dbReference type="CDD" id="cd16841">
    <property type="entry name" value="RraA_family"/>
    <property type="match status" value="1"/>
</dbReference>
<dbReference type="EC" id="4.1.1.112" evidence="6"/>
<evidence type="ECO:0000256" key="11">
    <source>
        <dbReference type="ARBA" id="ARBA00032305"/>
    </source>
</evidence>
<dbReference type="SUPFAM" id="SSF89562">
    <property type="entry name" value="RraA-like"/>
    <property type="match status" value="1"/>
</dbReference>
<dbReference type="EMBL" id="CP095043">
    <property type="protein sequence ID" value="UOQ59711.1"/>
    <property type="molecule type" value="Genomic_DNA"/>
</dbReference>
<evidence type="ECO:0000313" key="14">
    <source>
        <dbReference type="Proteomes" id="UP000831775"/>
    </source>
</evidence>
<evidence type="ECO:0000256" key="4">
    <source>
        <dbReference type="ARBA" id="ARBA00011233"/>
    </source>
</evidence>
<dbReference type="Pfam" id="PF03737">
    <property type="entry name" value="RraA-like"/>
    <property type="match status" value="1"/>
</dbReference>
<accession>A0ABY4FTT7</accession>
<evidence type="ECO:0000256" key="6">
    <source>
        <dbReference type="ARBA" id="ARBA00012947"/>
    </source>
</evidence>
<keyword evidence="14" id="KW-1185">Reference proteome</keyword>
<comment type="function">
    <text evidence="8">Catalyzes the aldol cleavage of 4-hydroxy-4-methyl-2-oxoglutarate (HMG) into 2 molecules of pyruvate. Also contains a secondary oxaloacetate (OAA) decarboxylase activity due to the common pyruvate enolate transition state formed following C-C bond cleavage in the retro-aldol and decarboxylation reactions.</text>
</comment>
<dbReference type="RefSeq" id="WP_244684878.1">
    <property type="nucleotide sequence ID" value="NZ_CP095043.1"/>
</dbReference>
<comment type="catalytic activity">
    <reaction evidence="12">
        <text>oxaloacetate + H(+) = pyruvate + CO2</text>
        <dbReference type="Rhea" id="RHEA:15641"/>
        <dbReference type="ChEBI" id="CHEBI:15361"/>
        <dbReference type="ChEBI" id="CHEBI:15378"/>
        <dbReference type="ChEBI" id="CHEBI:16452"/>
        <dbReference type="ChEBI" id="CHEBI:16526"/>
        <dbReference type="EC" id="4.1.1.112"/>
    </reaction>
</comment>
<dbReference type="EC" id="4.1.3.17" evidence="5"/>
<evidence type="ECO:0000256" key="7">
    <source>
        <dbReference type="ARBA" id="ARBA00016549"/>
    </source>
</evidence>
<dbReference type="PANTHER" id="PTHR33254">
    <property type="entry name" value="4-HYDROXY-4-METHYL-2-OXOGLUTARATE ALDOLASE 3-RELATED"/>
    <property type="match status" value="1"/>
</dbReference>
<evidence type="ECO:0000256" key="8">
    <source>
        <dbReference type="ARBA" id="ARBA00025046"/>
    </source>
</evidence>
<dbReference type="PANTHER" id="PTHR33254:SF4">
    <property type="entry name" value="4-HYDROXY-4-METHYL-2-OXOGLUTARATE ALDOLASE 3-RELATED"/>
    <property type="match status" value="1"/>
</dbReference>
<proteinExistence type="inferred from homology"/>
<comment type="similarity">
    <text evidence="3">Belongs to the class II aldolase/RraA-like family.</text>
</comment>
<comment type="cofactor">
    <cofactor evidence="2">
        <name>a divalent metal cation</name>
        <dbReference type="ChEBI" id="CHEBI:60240"/>
    </cofactor>
</comment>
<evidence type="ECO:0000313" key="13">
    <source>
        <dbReference type="EMBL" id="UOQ59711.1"/>
    </source>
</evidence>
<sequence length="235" mass="25627">MMESHELQRLYLDLTTPHVVDAIMRLGLPVRQAPASVTALWEDTHLVGRVLPARHTGSVDVFLEAIEHSEPGDVLVVDNGGRDDEACVGDLVTLEAAQAGLAGIIIWGLHRDSRELRAIRLPVYSQGALPAGPRRLDPQPADAITVARVGQHTATQEDVVFGDDDGVLFLPLEHAADIAATAAAIRDTERRQAALMRTGRSLREQARFSDFLTAREVDGITFREHLRAIGGEIEE</sequence>
<name>A0ABY4FTT7_9MICO</name>
<dbReference type="Gene3D" id="3.50.30.40">
    <property type="entry name" value="Ribonuclease E inhibitor RraA/RraA-like"/>
    <property type="match status" value="1"/>
</dbReference>
<evidence type="ECO:0000256" key="12">
    <source>
        <dbReference type="ARBA" id="ARBA00047973"/>
    </source>
</evidence>
<dbReference type="Proteomes" id="UP000831775">
    <property type="component" value="Chromosome"/>
</dbReference>
<evidence type="ECO:0000256" key="3">
    <source>
        <dbReference type="ARBA" id="ARBA00008621"/>
    </source>
</evidence>
<evidence type="ECO:0000256" key="10">
    <source>
        <dbReference type="ARBA" id="ARBA00030169"/>
    </source>
</evidence>
<organism evidence="13 14">
    <name type="scientific">Leucobacter rhizosphaerae</name>
    <dbReference type="NCBI Taxonomy" id="2932245"/>
    <lineage>
        <taxon>Bacteria</taxon>
        <taxon>Bacillati</taxon>
        <taxon>Actinomycetota</taxon>
        <taxon>Actinomycetes</taxon>
        <taxon>Micrococcales</taxon>
        <taxon>Microbacteriaceae</taxon>
        <taxon>Leucobacter</taxon>
    </lineage>
</organism>
<dbReference type="InterPro" id="IPR036704">
    <property type="entry name" value="RraA/RraA-like_sf"/>
</dbReference>
<dbReference type="InterPro" id="IPR005493">
    <property type="entry name" value="RraA/RraA-like"/>
</dbReference>
<comment type="catalytic activity">
    <reaction evidence="1">
        <text>4-hydroxy-4-methyl-2-oxoglutarate = 2 pyruvate</text>
        <dbReference type="Rhea" id="RHEA:22748"/>
        <dbReference type="ChEBI" id="CHEBI:15361"/>
        <dbReference type="ChEBI" id="CHEBI:58276"/>
        <dbReference type="EC" id="4.1.3.17"/>
    </reaction>
</comment>
<evidence type="ECO:0000256" key="1">
    <source>
        <dbReference type="ARBA" id="ARBA00001342"/>
    </source>
</evidence>
<reference evidence="13 14" key="1">
    <citation type="submission" date="2022-04" db="EMBL/GenBank/DDBJ databases">
        <title>Leucobacter sp. isolated from rhizosphere of onion.</title>
        <authorList>
            <person name="Won M."/>
            <person name="Lee C.-M."/>
            <person name="Woen H.-Y."/>
            <person name="Kwon S.-W."/>
        </authorList>
    </citation>
    <scope>NUCLEOTIDE SEQUENCE [LARGE SCALE GENOMIC DNA]</scope>
    <source>
        <strain evidence="13 14">H25R-14</strain>
    </source>
</reference>
<evidence type="ECO:0000256" key="9">
    <source>
        <dbReference type="ARBA" id="ARBA00029596"/>
    </source>
</evidence>
<gene>
    <name evidence="13" type="ORF">MUN76_11715</name>
</gene>